<evidence type="ECO:0000313" key="1">
    <source>
        <dbReference type="EMBL" id="SMD14587.1"/>
    </source>
</evidence>
<gene>
    <name evidence="1" type="ORF">SAMN04488101_117108</name>
</gene>
<dbReference type="OrthoDB" id="1357119at2"/>
<proteinExistence type="predicted"/>
<reference evidence="1 2" key="1">
    <citation type="submission" date="2017-04" db="EMBL/GenBank/DDBJ databases">
        <authorList>
            <person name="Afonso C.L."/>
            <person name="Miller P.J."/>
            <person name="Scott M.A."/>
            <person name="Spackman E."/>
            <person name="Goraichik I."/>
            <person name="Dimitrov K.M."/>
            <person name="Suarez D.L."/>
            <person name="Swayne D.E."/>
        </authorList>
    </citation>
    <scope>NUCLEOTIDE SEQUENCE [LARGE SCALE GENOMIC DNA]</scope>
    <source>
        <strain evidence="1 2">DSM 19625</strain>
    </source>
</reference>
<keyword evidence="2" id="KW-1185">Reference proteome</keyword>
<name>A0A1W2EY04_9SPHI</name>
<evidence type="ECO:0000313" key="2">
    <source>
        <dbReference type="Proteomes" id="UP000192678"/>
    </source>
</evidence>
<protein>
    <submittedName>
        <fullName evidence="1">Uncharacterized protein</fullName>
    </submittedName>
</protein>
<dbReference type="Proteomes" id="UP000192678">
    <property type="component" value="Unassembled WGS sequence"/>
</dbReference>
<accession>A0A1W2EY04</accession>
<sequence>MNRPEKISNETNYRKVYLSDLRKVMNIYQENRTEIEKLTEQFGLPLAIAESSNELIGYAAAKLNELEEVEFASYYKNGVSQSEIQPFLEQQARNTFNSTFNNGPQAGKMLKQSSQKLVKWLNKCL</sequence>
<dbReference type="STRING" id="475255.SAMN04488101_117108"/>
<dbReference type="EMBL" id="FWYB01000017">
    <property type="protein sequence ID" value="SMD14587.1"/>
    <property type="molecule type" value="Genomic_DNA"/>
</dbReference>
<dbReference type="RefSeq" id="WP_084291722.1">
    <property type="nucleotide sequence ID" value="NZ_FWYB01000017.1"/>
</dbReference>
<dbReference type="AlphaFoldDB" id="A0A1W2EY04"/>
<organism evidence="1 2">
    <name type="scientific">Pedobacter nyackensis</name>
    <dbReference type="NCBI Taxonomy" id="475255"/>
    <lineage>
        <taxon>Bacteria</taxon>
        <taxon>Pseudomonadati</taxon>
        <taxon>Bacteroidota</taxon>
        <taxon>Sphingobacteriia</taxon>
        <taxon>Sphingobacteriales</taxon>
        <taxon>Sphingobacteriaceae</taxon>
        <taxon>Pedobacter</taxon>
    </lineage>
</organism>